<dbReference type="GO" id="GO:0006351">
    <property type="term" value="P:DNA-templated transcription"/>
    <property type="evidence" value="ECO:0007669"/>
    <property type="project" value="InterPro"/>
</dbReference>
<keyword evidence="3" id="KW-0804">Transcription</keyword>
<keyword evidence="2" id="KW-0805">Transcription regulation</keyword>
<feature type="compositionally biased region" description="Low complexity" evidence="6">
    <location>
        <begin position="113"/>
        <end position="122"/>
    </location>
</feature>
<evidence type="ECO:0000256" key="6">
    <source>
        <dbReference type="SAM" id="MobiDB-lite"/>
    </source>
</evidence>
<reference evidence="9" key="2">
    <citation type="journal article" date="2018" name="Nat. Commun.">
        <title>Extreme sensitivity to ultraviolet light in the fungal pathogen causing white-nose syndrome of bats.</title>
        <authorList>
            <person name="Palmer J.M."/>
            <person name="Drees K.P."/>
            <person name="Foster J.T."/>
            <person name="Lindner D.L."/>
        </authorList>
    </citation>
    <scope>NUCLEOTIDE SEQUENCE [LARGE SCALE GENOMIC DNA]</scope>
    <source>
        <strain evidence="9">UAMH 10579</strain>
    </source>
</reference>
<dbReference type="InterPro" id="IPR007219">
    <property type="entry name" value="XnlR_reg_dom"/>
</dbReference>
<feature type="domain" description="Zn(2)-C6 fungal-type" evidence="7">
    <location>
        <begin position="26"/>
        <end position="56"/>
    </location>
</feature>
<organism evidence="8 9">
    <name type="scientific">Pseudogymnoascus verrucosus</name>
    <dbReference type="NCBI Taxonomy" id="342668"/>
    <lineage>
        <taxon>Eukaryota</taxon>
        <taxon>Fungi</taxon>
        <taxon>Dikarya</taxon>
        <taxon>Ascomycota</taxon>
        <taxon>Pezizomycotina</taxon>
        <taxon>Leotiomycetes</taxon>
        <taxon>Thelebolales</taxon>
        <taxon>Thelebolaceae</taxon>
        <taxon>Pseudogymnoascus</taxon>
    </lineage>
</organism>
<dbReference type="InterPro" id="IPR036864">
    <property type="entry name" value="Zn2-C6_fun-type_DNA-bd_sf"/>
</dbReference>
<dbReference type="PANTHER" id="PTHR47424">
    <property type="entry name" value="REGULATORY PROTEIN GAL4"/>
    <property type="match status" value="1"/>
</dbReference>
<evidence type="ECO:0000256" key="5">
    <source>
        <dbReference type="SAM" id="Coils"/>
    </source>
</evidence>
<dbReference type="GO" id="GO:0000981">
    <property type="term" value="F:DNA-binding transcription factor activity, RNA polymerase II-specific"/>
    <property type="evidence" value="ECO:0007669"/>
    <property type="project" value="InterPro"/>
</dbReference>
<sequence length="745" mass="82237">MDTKPPVFSPPGASVARGSVAEAPTSCRECRRRRVECDGTMPVCAVCQKYRRHCLYDKHSKTRLTRKQLTILEERLEKAEALLRSHFTEAQLAEMMDGAAAVRPALGSLPLYPSSSSATPSSHNNIPAPEALPSGSSEATSSSYLAGTSQLVHGIELGVEPLSGAGHSAGSYELAPSLANDFEWNESSWSAYGPAMDAGDSEAPQDIVDGMASLSVGDHRGYLGAVSGAALLRQILSARKDGEGAEAGVQPQHLESLFQQQTDQTQWYRSQSILTRVVVGNLIDAFFSFYHPTFPIVHEPTFRAQYDGTLPRPDKENWNTLANILAALGSFASSNCSDATDLPIFQAAQKSLFADNLEVGNLTLVQAFGLSATYLQKRNKPNTGYNYGGVALRLGIGLGLHKEFEQGNLPPLQMEIRRRVWWTLCVLDVGATVTYGRPLNWPQAGVETALPMSIHEEDLVSDSAPYPPEADGLTLYTYLRIQSSYHLRTMGIYNRLITGSFPNAAELITLDDENIGAWLAQWPHYYVDFPPAGSKHALGVGISKWRYRNLRIVMYRPFLVRWALSSSLYDQQASSSTESLAVFRCLDAAKETILSVEEYWMSRSHFRLAAWYVLYFLFHATLVPIHCLRHNPRHPLAPDWRSQIRASLAVMDAMSELSPNSSKCREISLKLCWPHLQEEGTQFYNDDTAFLPSLADGEAASVMNGYDAWCALMSNTGEGVPLYQWPNLDDEGLNFFYGLDSGHGL</sequence>
<dbReference type="AlphaFoldDB" id="A0A1B8GWG1"/>
<dbReference type="Pfam" id="PF00172">
    <property type="entry name" value="Zn_clus"/>
    <property type="match status" value="1"/>
</dbReference>
<dbReference type="GO" id="GO:0005634">
    <property type="term" value="C:nucleus"/>
    <property type="evidence" value="ECO:0007669"/>
    <property type="project" value="TreeGrafter"/>
</dbReference>
<feature type="coiled-coil region" evidence="5">
    <location>
        <begin position="62"/>
        <end position="89"/>
    </location>
</feature>
<dbReference type="Pfam" id="PF04082">
    <property type="entry name" value="Fungal_trans"/>
    <property type="match status" value="1"/>
</dbReference>
<dbReference type="RefSeq" id="XP_018133924.2">
    <property type="nucleotide sequence ID" value="XM_018271279.2"/>
</dbReference>
<dbReference type="CDD" id="cd12148">
    <property type="entry name" value="fungal_TF_MHR"/>
    <property type="match status" value="1"/>
</dbReference>
<evidence type="ECO:0000256" key="1">
    <source>
        <dbReference type="ARBA" id="ARBA00022723"/>
    </source>
</evidence>
<dbReference type="PANTHER" id="PTHR47424:SF2">
    <property type="entry name" value="TRANSCRIPTION FACTOR DOMAIN-CONTAINING PROTEIN-RELATED"/>
    <property type="match status" value="1"/>
</dbReference>
<reference evidence="8 9" key="1">
    <citation type="submission" date="2016-03" db="EMBL/GenBank/DDBJ databases">
        <title>Comparative genomics of Pseudogymnoascus destructans, the fungus causing white-nose syndrome of bats.</title>
        <authorList>
            <person name="Palmer J.M."/>
            <person name="Drees K.P."/>
            <person name="Foster J.T."/>
            <person name="Lindner D.L."/>
        </authorList>
    </citation>
    <scope>NUCLEOTIDE SEQUENCE [LARGE SCALE GENOMIC DNA]</scope>
    <source>
        <strain evidence="8 9">UAMH 10579</strain>
    </source>
</reference>
<dbReference type="GeneID" id="28835147"/>
<dbReference type="GO" id="GO:0008270">
    <property type="term" value="F:zinc ion binding"/>
    <property type="evidence" value="ECO:0007669"/>
    <property type="project" value="InterPro"/>
</dbReference>
<dbReference type="SMART" id="SM00066">
    <property type="entry name" value="GAL4"/>
    <property type="match status" value="1"/>
</dbReference>
<dbReference type="SUPFAM" id="SSF57701">
    <property type="entry name" value="Zn2/Cys6 DNA-binding domain"/>
    <property type="match status" value="1"/>
</dbReference>
<protein>
    <recommendedName>
        <fullName evidence="7">Zn(2)-C6 fungal-type domain-containing protein</fullName>
    </recommendedName>
</protein>
<keyword evidence="1" id="KW-0479">Metal-binding</keyword>
<dbReference type="SMART" id="SM00906">
    <property type="entry name" value="Fungal_trans"/>
    <property type="match status" value="1"/>
</dbReference>
<evidence type="ECO:0000256" key="3">
    <source>
        <dbReference type="ARBA" id="ARBA00023163"/>
    </source>
</evidence>
<evidence type="ECO:0000313" key="9">
    <source>
        <dbReference type="Proteomes" id="UP000091956"/>
    </source>
</evidence>
<dbReference type="GO" id="GO:0000435">
    <property type="term" value="P:positive regulation of transcription from RNA polymerase II promoter by galactose"/>
    <property type="evidence" value="ECO:0007669"/>
    <property type="project" value="TreeGrafter"/>
</dbReference>
<name>A0A1B8GWG1_9PEZI</name>
<accession>A0A1B8GWG1</accession>
<evidence type="ECO:0000256" key="4">
    <source>
        <dbReference type="ARBA" id="ARBA00023242"/>
    </source>
</evidence>
<gene>
    <name evidence="8" type="ORF">VE01_01761</name>
</gene>
<dbReference type="Proteomes" id="UP000091956">
    <property type="component" value="Unassembled WGS sequence"/>
</dbReference>
<dbReference type="PROSITE" id="PS00463">
    <property type="entry name" value="ZN2_CY6_FUNGAL_1"/>
    <property type="match status" value="1"/>
</dbReference>
<evidence type="ECO:0000259" key="7">
    <source>
        <dbReference type="PROSITE" id="PS50048"/>
    </source>
</evidence>
<proteinExistence type="predicted"/>
<keyword evidence="9" id="KW-1185">Reference proteome</keyword>
<dbReference type="Gene3D" id="4.10.240.10">
    <property type="entry name" value="Zn(2)-C6 fungal-type DNA-binding domain"/>
    <property type="match status" value="1"/>
</dbReference>
<dbReference type="EMBL" id="KV460210">
    <property type="protein sequence ID" value="OBU00192.2"/>
    <property type="molecule type" value="Genomic_DNA"/>
</dbReference>
<evidence type="ECO:0000256" key="2">
    <source>
        <dbReference type="ARBA" id="ARBA00023015"/>
    </source>
</evidence>
<dbReference type="InterPro" id="IPR051127">
    <property type="entry name" value="Fungal_SecMet_Regulators"/>
</dbReference>
<dbReference type="GO" id="GO:0000978">
    <property type="term" value="F:RNA polymerase II cis-regulatory region sequence-specific DNA binding"/>
    <property type="evidence" value="ECO:0007669"/>
    <property type="project" value="TreeGrafter"/>
</dbReference>
<feature type="region of interest" description="Disordered" evidence="6">
    <location>
        <begin position="113"/>
        <end position="141"/>
    </location>
</feature>
<evidence type="ECO:0000313" key="8">
    <source>
        <dbReference type="EMBL" id="OBU00192.2"/>
    </source>
</evidence>
<keyword evidence="4" id="KW-0539">Nucleus</keyword>
<keyword evidence="5" id="KW-0175">Coiled coil</keyword>
<dbReference type="InterPro" id="IPR001138">
    <property type="entry name" value="Zn2Cys6_DnaBD"/>
</dbReference>
<dbReference type="PROSITE" id="PS50048">
    <property type="entry name" value="ZN2_CY6_FUNGAL_2"/>
    <property type="match status" value="1"/>
</dbReference>